<dbReference type="EMBL" id="CP046455">
    <property type="protein sequence ID" value="QGU07902.1"/>
    <property type="molecule type" value="Genomic_DNA"/>
</dbReference>
<gene>
    <name evidence="1" type="ORF">COCCU_09900</name>
</gene>
<proteinExistence type="predicted"/>
<protein>
    <submittedName>
        <fullName evidence="1">Uncharacterized protein</fullName>
    </submittedName>
</protein>
<evidence type="ECO:0000313" key="2">
    <source>
        <dbReference type="Proteomes" id="UP000424462"/>
    </source>
</evidence>
<dbReference type="AlphaFoldDB" id="A0A6B8VQQ7"/>
<evidence type="ECO:0000313" key="1">
    <source>
        <dbReference type="EMBL" id="QGU07902.1"/>
    </source>
</evidence>
<name>A0A6B8VQQ7_9CORY</name>
<dbReference type="RefSeq" id="WP_156231335.1">
    <property type="nucleotide sequence ID" value="NZ_CP046455.1"/>
</dbReference>
<keyword evidence="2" id="KW-1185">Reference proteome</keyword>
<accession>A0A6B8VQQ7</accession>
<dbReference type="Proteomes" id="UP000424462">
    <property type="component" value="Chromosome"/>
</dbReference>
<dbReference type="KEGG" id="cok:COCCU_09900"/>
<reference evidence="1 2" key="1">
    <citation type="submission" date="2019-11" db="EMBL/GenBank/DDBJ databases">
        <title>Complete genome sequence of Corynebacterium kalinowskii 1959, a novel Corynebacterium species isolated from soil of a small paddock in Vilsendorf, Germany.</title>
        <authorList>
            <person name="Schaffert L."/>
            <person name="Ruwe M."/>
            <person name="Milse J."/>
            <person name="Hanuschka K."/>
            <person name="Ortseifen V."/>
            <person name="Droste J."/>
            <person name="Brandt D."/>
            <person name="Schlueter L."/>
            <person name="Kutter Y."/>
            <person name="Vinke S."/>
            <person name="Viehoefer P."/>
            <person name="Jacob L."/>
            <person name="Luebke N.-C."/>
            <person name="Schulte-Berndt E."/>
            <person name="Hain C."/>
            <person name="Linder M."/>
            <person name="Schmidt P."/>
            <person name="Wollenschlaeger L."/>
            <person name="Luttermann T."/>
            <person name="Thieme E."/>
            <person name="Hassa J."/>
            <person name="Haak M."/>
            <person name="Wittchen M."/>
            <person name="Mentz A."/>
            <person name="Persicke M."/>
            <person name="Busche T."/>
            <person name="Ruckert C."/>
        </authorList>
    </citation>
    <scope>NUCLEOTIDE SEQUENCE [LARGE SCALE GENOMIC DNA]</scope>
    <source>
        <strain evidence="1 2">2039</strain>
    </source>
</reference>
<sequence>MINMLSGSNPTGLPADLMSAERQWAGFGMPESPKTTKIQPTAMSRPLSWASQSDKDELRSALLSIRRLPRHLRATVESAMVVCIQSPAEPCAADVDLLTARWFTAWRRCLENHRRVECQEVITGTTRELGYLRGVLANLSQEHDFDAEVRPLD</sequence>
<organism evidence="1 2">
    <name type="scientific">Corynebacterium occultum</name>
    <dbReference type="NCBI Taxonomy" id="2675219"/>
    <lineage>
        <taxon>Bacteria</taxon>
        <taxon>Bacillati</taxon>
        <taxon>Actinomycetota</taxon>
        <taxon>Actinomycetes</taxon>
        <taxon>Mycobacteriales</taxon>
        <taxon>Corynebacteriaceae</taxon>
        <taxon>Corynebacterium</taxon>
    </lineage>
</organism>